<dbReference type="Pfam" id="PF20414">
    <property type="entry name" value="DUF6698"/>
    <property type="match status" value="1"/>
</dbReference>
<reference evidence="3" key="1">
    <citation type="submission" date="2019-10" db="EMBL/GenBank/DDBJ databases">
        <authorList>
            <consortium name="DOE Joint Genome Institute"/>
            <person name="Kuo A."/>
            <person name="Miyauchi S."/>
            <person name="Kiss E."/>
            <person name="Drula E."/>
            <person name="Kohler A."/>
            <person name="Sanchez-Garcia M."/>
            <person name="Andreopoulos B."/>
            <person name="Barry K.W."/>
            <person name="Bonito G."/>
            <person name="Buee M."/>
            <person name="Carver A."/>
            <person name="Chen C."/>
            <person name="Cichocki N."/>
            <person name="Clum A."/>
            <person name="Culley D."/>
            <person name="Crous P.W."/>
            <person name="Fauchery L."/>
            <person name="Girlanda M."/>
            <person name="Hayes R."/>
            <person name="Keri Z."/>
            <person name="LaButti K."/>
            <person name="Lipzen A."/>
            <person name="Lombard V."/>
            <person name="Magnuson J."/>
            <person name="Maillard F."/>
            <person name="Morin E."/>
            <person name="Murat C."/>
            <person name="Nolan M."/>
            <person name="Ohm R."/>
            <person name="Pangilinan J."/>
            <person name="Pereira M."/>
            <person name="Perotto S."/>
            <person name="Peter M."/>
            <person name="Riley R."/>
            <person name="Sitrit Y."/>
            <person name="Stielow B."/>
            <person name="Szollosi G."/>
            <person name="Zifcakova L."/>
            <person name="Stursova M."/>
            <person name="Spatafora J.W."/>
            <person name="Tedersoo L."/>
            <person name="Vaario L.-M."/>
            <person name="Yamada A."/>
            <person name="Yan M."/>
            <person name="Wang P."/>
            <person name="Xu J."/>
            <person name="Bruns T."/>
            <person name="Baldrian P."/>
            <person name="Vilgalys R."/>
            <person name="Henrissat B."/>
            <person name="Grigoriev I.V."/>
            <person name="Hibbett D."/>
            <person name="Nagy L.G."/>
            <person name="Martin F.M."/>
        </authorList>
    </citation>
    <scope>NUCLEOTIDE SEQUENCE</scope>
    <source>
        <strain evidence="3">BED1</strain>
    </source>
</reference>
<accession>A0AAD4GLE4</accession>
<evidence type="ECO:0000313" key="4">
    <source>
        <dbReference type="Proteomes" id="UP001194468"/>
    </source>
</evidence>
<evidence type="ECO:0000313" key="2">
    <source>
        <dbReference type="EMBL" id="KAF8443893.1"/>
    </source>
</evidence>
<dbReference type="EMBL" id="WHUW01000007">
    <property type="protein sequence ID" value="KAF8443893.1"/>
    <property type="molecule type" value="Genomic_DNA"/>
</dbReference>
<evidence type="ECO:0000256" key="1">
    <source>
        <dbReference type="SAM" id="MobiDB-lite"/>
    </source>
</evidence>
<dbReference type="EMBL" id="WHUW01000001">
    <property type="protein sequence ID" value="KAF8452320.1"/>
    <property type="molecule type" value="Genomic_DNA"/>
</dbReference>
<dbReference type="AlphaFoldDB" id="A0AAD4GLE4"/>
<dbReference type="InterPro" id="IPR046521">
    <property type="entry name" value="DUF6698"/>
</dbReference>
<comment type="caution">
    <text evidence="3">The sequence shown here is derived from an EMBL/GenBank/DDBJ whole genome shotgun (WGS) entry which is preliminary data.</text>
</comment>
<keyword evidence="4" id="KW-1185">Reference proteome</keyword>
<dbReference type="Proteomes" id="UP001194468">
    <property type="component" value="Unassembled WGS sequence"/>
</dbReference>
<evidence type="ECO:0000313" key="3">
    <source>
        <dbReference type="EMBL" id="KAF8452320.1"/>
    </source>
</evidence>
<name>A0AAD4GLE4_BOLED</name>
<protein>
    <submittedName>
        <fullName evidence="3">Uncharacterized protein</fullName>
    </submittedName>
</protein>
<proteinExistence type="predicted"/>
<gene>
    <name evidence="3" type="ORF">L210DRAFT_3518170</name>
    <name evidence="2" type="ORF">L210DRAFT_3533079</name>
</gene>
<reference evidence="3" key="2">
    <citation type="journal article" date="2020" name="Nat. Commun.">
        <title>Large-scale genome sequencing of mycorrhizal fungi provides insights into the early evolution of symbiotic traits.</title>
        <authorList>
            <person name="Miyauchi S."/>
            <person name="Kiss E."/>
            <person name="Kuo A."/>
            <person name="Drula E."/>
            <person name="Kohler A."/>
            <person name="Sanchez-Garcia M."/>
            <person name="Morin E."/>
            <person name="Andreopoulos B."/>
            <person name="Barry K.W."/>
            <person name="Bonito G."/>
            <person name="Buee M."/>
            <person name="Carver A."/>
            <person name="Chen C."/>
            <person name="Cichocki N."/>
            <person name="Clum A."/>
            <person name="Culley D."/>
            <person name="Crous P.W."/>
            <person name="Fauchery L."/>
            <person name="Girlanda M."/>
            <person name="Hayes R.D."/>
            <person name="Keri Z."/>
            <person name="LaButti K."/>
            <person name="Lipzen A."/>
            <person name="Lombard V."/>
            <person name="Magnuson J."/>
            <person name="Maillard F."/>
            <person name="Murat C."/>
            <person name="Nolan M."/>
            <person name="Ohm R.A."/>
            <person name="Pangilinan J."/>
            <person name="Pereira M.F."/>
            <person name="Perotto S."/>
            <person name="Peter M."/>
            <person name="Pfister S."/>
            <person name="Riley R."/>
            <person name="Sitrit Y."/>
            <person name="Stielow J.B."/>
            <person name="Szollosi G."/>
            <person name="Zifcakova L."/>
            <person name="Stursova M."/>
            <person name="Spatafora J.W."/>
            <person name="Tedersoo L."/>
            <person name="Vaario L.M."/>
            <person name="Yamada A."/>
            <person name="Yan M."/>
            <person name="Wang P."/>
            <person name="Xu J."/>
            <person name="Bruns T."/>
            <person name="Baldrian P."/>
            <person name="Vilgalys R."/>
            <person name="Dunand C."/>
            <person name="Henrissat B."/>
            <person name="Grigoriev I.V."/>
            <person name="Hibbett D."/>
            <person name="Nagy L.G."/>
            <person name="Martin F.M."/>
        </authorList>
    </citation>
    <scope>NUCLEOTIDE SEQUENCE</scope>
    <source>
        <strain evidence="3">BED1</strain>
    </source>
</reference>
<feature type="region of interest" description="Disordered" evidence="1">
    <location>
        <begin position="246"/>
        <end position="280"/>
    </location>
</feature>
<sequence length="387" mass="43986">MSHSPSPAIETRGALKRRIATLQQENATLLSKMTKTPTHSYVREGRAIRRLVCLSDPVTNLIAEYDRRIMLVESEDEVNIPESNDDEERAFRSYKKLVRWCPSVKGLVQPSTQGAVLAAACQELQKGADGARGDDANNLKSSVATWLNEQDPSPVPLFIPAQKRGRGFDHDITGQLLCPVDYDWLDPLVRDAIRDYHPRYTITAYMWPMFLYRQSLYNAKRPSKGLFKGELLVRAFRCIFTSPSSARDDVEHDADDADGTDNNANADNDSHPVKVRKSSQRDVHTRTNVATILKMRSVEPRAIAYVTVQLRFALSSRKCWGLQDDNFNYDVFYHNIVNWFEKPRSQAKAQEVDELLLWWTRAIFGRQHASTLNPAATENLSVELSMN</sequence>
<organism evidence="3 4">
    <name type="scientific">Boletus edulis BED1</name>
    <dbReference type="NCBI Taxonomy" id="1328754"/>
    <lineage>
        <taxon>Eukaryota</taxon>
        <taxon>Fungi</taxon>
        <taxon>Dikarya</taxon>
        <taxon>Basidiomycota</taxon>
        <taxon>Agaricomycotina</taxon>
        <taxon>Agaricomycetes</taxon>
        <taxon>Agaricomycetidae</taxon>
        <taxon>Boletales</taxon>
        <taxon>Boletineae</taxon>
        <taxon>Boletaceae</taxon>
        <taxon>Boletoideae</taxon>
        <taxon>Boletus</taxon>
    </lineage>
</organism>